<reference evidence="2 3" key="1">
    <citation type="journal article" date="2019" name="Nat. Microbiol.">
        <title>Wide diversity of methane and short-chain alkane metabolisms in uncultured archaea.</title>
        <authorList>
            <person name="Borrel G."/>
            <person name="Adam P.S."/>
            <person name="McKay L.J."/>
            <person name="Chen L.X."/>
            <person name="Sierra-Garcia I.N."/>
            <person name="Sieber C.M."/>
            <person name="Letourneur Q."/>
            <person name="Ghozlane A."/>
            <person name="Andersen G.L."/>
            <person name="Li W.J."/>
            <person name="Hallam S.J."/>
            <person name="Muyzer G."/>
            <person name="de Oliveira V.M."/>
            <person name="Inskeep W.P."/>
            <person name="Banfield J.F."/>
            <person name="Gribaldo S."/>
        </authorList>
    </citation>
    <scope>NUCLEOTIDE SEQUENCE [LARGE SCALE GENOMIC DNA]</scope>
    <source>
        <strain evidence="2">NM4</strain>
    </source>
</reference>
<organism evidence="2 3">
    <name type="scientific">Candidatus Methanodesulfokora washburnensis</name>
    <dbReference type="NCBI Taxonomy" id="2478471"/>
    <lineage>
        <taxon>Archaea</taxon>
        <taxon>Thermoproteota</taxon>
        <taxon>Candidatus Korarchaeia</taxon>
        <taxon>Candidatus Korarchaeia incertae sedis</taxon>
        <taxon>Candidatus Methanodesulfokora</taxon>
    </lineage>
</organism>
<evidence type="ECO:0000313" key="3">
    <source>
        <dbReference type="Proteomes" id="UP000316217"/>
    </source>
</evidence>
<dbReference type="AlphaFoldDB" id="A0A520KHP6"/>
<feature type="transmembrane region" description="Helical" evidence="1">
    <location>
        <begin position="6"/>
        <end position="27"/>
    </location>
</feature>
<feature type="transmembrane region" description="Helical" evidence="1">
    <location>
        <begin position="90"/>
        <end position="113"/>
    </location>
</feature>
<dbReference type="EMBL" id="RXII01000112">
    <property type="protein sequence ID" value="RZN58888.1"/>
    <property type="molecule type" value="Genomic_DNA"/>
</dbReference>
<name>A0A520KHP6_9CREN</name>
<keyword evidence="1" id="KW-1133">Transmembrane helix</keyword>
<feature type="non-terminal residue" evidence="2">
    <location>
        <position position="243"/>
    </location>
</feature>
<proteinExistence type="predicted"/>
<gene>
    <name evidence="2" type="ORF">EF810_07175</name>
</gene>
<feature type="transmembrane region" description="Helical" evidence="1">
    <location>
        <begin position="148"/>
        <end position="169"/>
    </location>
</feature>
<keyword evidence="1" id="KW-0472">Membrane</keyword>
<feature type="transmembrane region" description="Helical" evidence="1">
    <location>
        <begin position="189"/>
        <end position="214"/>
    </location>
</feature>
<protein>
    <submittedName>
        <fullName evidence="2">Uncharacterized protein</fullName>
    </submittedName>
</protein>
<comment type="caution">
    <text evidence="2">The sequence shown here is derived from an EMBL/GenBank/DDBJ whole genome shotgun (WGS) entry which is preliminary data.</text>
</comment>
<keyword evidence="1" id="KW-0812">Transmembrane</keyword>
<dbReference type="Proteomes" id="UP000316217">
    <property type="component" value="Unassembled WGS sequence"/>
</dbReference>
<accession>A0A520KHP6</accession>
<evidence type="ECO:0000313" key="2">
    <source>
        <dbReference type="EMBL" id="RZN58888.1"/>
    </source>
</evidence>
<feature type="transmembrane region" description="Helical" evidence="1">
    <location>
        <begin position="39"/>
        <end position="58"/>
    </location>
</feature>
<sequence>MHMHETSGFPLFLALTTLFSALFYALDIISMSDRRARKYIAPILSIAAFVLLFLSILFGPCLLLALSALFSALFYALDMISVPDGKKRKFIASILSIAILIPPALSLALSMLLRHFPFLSPEEKWICSGFLLSFLPLLQFARSKLSLFYIAVFFFALYMSFSFLMLRFSDVFDREIGPAQTAEAALVPLVVWFLLFPAPILFLIGIMPCSAVVYAPLCKMRKPMSTIKRILIFCQLFLFAFVF</sequence>
<evidence type="ECO:0000256" key="1">
    <source>
        <dbReference type="SAM" id="Phobius"/>
    </source>
</evidence>